<dbReference type="InterPro" id="IPR050248">
    <property type="entry name" value="Polysacc_deacetylase_ArnD"/>
</dbReference>
<dbReference type="InterPro" id="IPR011330">
    <property type="entry name" value="Glyco_hydro/deAcase_b/a-brl"/>
</dbReference>
<feature type="domain" description="NodB homology" evidence="8">
    <location>
        <begin position="72"/>
        <end position="356"/>
    </location>
</feature>
<comment type="cofactor">
    <cofactor evidence="1">
        <name>Co(2+)</name>
        <dbReference type="ChEBI" id="CHEBI:48828"/>
    </cofactor>
</comment>
<keyword evidence="7" id="KW-0812">Transmembrane</keyword>
<dbReference type="CDD" id="cd10958">
    <property type="entry name" value="CE4_NodB_like_2"/>
    <property type="match status" value="1"/>
</dbReference>
<keyword evidence="7" id="KW-0472">Membrane</keyword>
<keyword evidence="10" id="KW-1185">Reference proteome</keyword>
<evidence type="ECO:0000256" key="5">
    <source>
        <dbReference type="ARBA" id="ARBA00048494"/>
    </source>
</evidence>
<organism evidence="9 10">
    <name type="scientific">Aspergillus rambellii</name>
    <dbReference type="NCBI Taxonomy" id="308745"/>
    <lineage>
        <taxon>Eukaryota</taxon>
        <taxon>Fungi</taxon>
        <taxon>Dikarya</taxon>
        <taxon>Ascomycota</taxon>
        <taxon>Pezizomycotina</taxon>
        <taxon>Eurotiomycetes</taxon>
        <taxon>Eurotiomycetidae</taxon>
        <taxon>Eurotiales</taxon>
        <taxon>Aspergillaceae</taxon>
        <taxon>Aspergillus</taxon>
        <taxon>Aspergillus subgen. Nidulantes</taxon>
    </lineage>
</organism>
<keyword evidence="3" id="KW-0170">Cobalt</keyword>
<keyword evidence="2" id="KW-0146">Chitin degradation</keyword>
<feature type="region of interest" description="Disordered" evidence="6">
    <location>
        <begin position="188"/>
        <end position="271"/>
    </location>
</feature>
<dbReference type="Pfam" id="PF01522">
    <property type="entry name" value="Polysacc_deac_1"/>
    <property type="match status" value="1"/>
</dbReference>
<sequence length="368" mass="41273">MFLYRSYRHRRRKRLLTTMLLPLLTLLLVLLPFYIIYKPPSLLIRYFQRRWPDVLWQVQLHASSSSSSSSQPLVALTFDDAPSDYTPEILSLLREHDARATFFVIGDHILGREQTLRDVVGAGNELANHAMFDQPSRDLSDDELAAQIQAVQSRIQRIYAAVGRTAEAHDEVHIQGLRVNRVGALALGSTETETETSSAQHNVNRGDEEGGEGQPDPQSSTNQTDDGNNNNNNNNNNSNNHNNHNANRGSRGGNPSGEQEQEEVLTELTPGRYFRPGSGFFTDRMRALVRKEGFQLVLGSVYPHDAQINVPWINAAHVLSMVKPGSIIVVHDRRPWTVPMLAKVLPELKRRGYRVGTVTDLLKEGIST</sequence>
<dbReference type="PANTHER" id="PTHR10587">
    <property type="entry name" value="GLYCOSYL TRANSFERASE-RELATED"/>
    <property type="match status" value="1"/>
</dbReference>
<evidence type="ECO:0000259" key="8">
    <source>
        <dbReference type="PROSITE" id="PS51677"/>
    </source>
</evidence>
<keyword evidence="2" id="KW-0119">Carbohydrate metabolism</keyword>
<gene>
    <name evidence="9" type="ORF">ARAM_002128</name>
</gene>
<evidence type="ECO:0000256" key="6">
    <source>
        <dbReference type="SAM" id="MobiDB-lite"/>
    </source>
</evidence>
<dbReference type="AlphaFoldDB" id="A0A0F8VJF5"/>
<evidence type="ECO:0000313" key="10">
    <source>
        <dbReference type="Proteomes" id="UP000034291"/>
    </source>
</evidence>
<comment type="caution">
    <text evidence="9">The sequence shown here is derived from an EMBL/GenBank/DDBJ whole genome shotgun (WGS) entry which is preliminary data.</text>
</comment>
<dbReference type="Gene3D" id="3.20.20.370">
    <property type="entry name" value="Glycoside hydrolase/deacetylase"/>
    <property type="match status" value="1"/>
</dbReference>
<proteinExistence type="predicted"/>
<dbReference type="SUPFAM" id="SSF88713">
    <property type="entry name" value="Glycoside hydrolase/deacetylase"/>
    <property type="match status" value="2"/>
</dbReference>
<reference evidence="9 10" key="1">
    <citation type="submission" date="2015-02" db="EMBL/GenBank/DDBJ databases">
        <title>Draft Genome Sequences of Two Closely-Related Aflatoxigenic Aspergillus Species Obtained from the Cote d'Ivoire.</title>
        <authorList>
            <person name="Moore G.G."/>
            <person name="Beltz S.B."/>
            <person name="Mack B.M."/>
        </authorList>
    </citation>
    <scope>NUCLEOTIDE SEQUENCE [LARGE SCALE GENOMIC DNA]</scope>
    <source>
        <strain evidence="9 10">SRRC1468</strain>
    </source>
</reference>
<evidence type="ECO:0000256" key="3">
    <source>
        <dbReference type="ARBA" id="ARBA00023285"/>
    </source>
</evidence>
<comment type="catalytic activity">
    <reaction evidence="5">
        <text>[(1-&gt;4)-N-acetyl-beta-D-glucosaminyl](n) + n H2O = chitosan + n acetate</text>
        <dbReference type="Rhea" id="RHEA:10464"/>
        <dbReference type="Rhea" id="RHEA-COMP:9593"/>
        <dbReference type="Rhea" id="RHEA-COMP:9597"/>
        <dbReference type="ChEBI" id="CHEBI:15377"/>
        <dbReference type="ChEBI" id="CHEBI:17029"/>
        <dbReference type="ChEBI" id="CHEBI:30089"/>
        <dbReference type="ChEBI" id="CHEBI:57704"/>
        <dbReference type="EC" id="3.5.1.41"/>
    </reaction>
    <physiologicalReaction direction="left-to-right" evidence="5">
        <dbReference type="Rhea" id="RHEA:10465"/>
    </physiologicalReaction>
</comment>
<name>A0A0F8VJF5_9EURO</name>
<dbReference type="GO" id="GO:0006032">
    <property type="term" value="P:chitin catabolic process"/>
    <property type="evidence" value="ECO:0007669"/>
    <property type="project" value="UniProtKB-KW"/>
</dbReference>
<dbReference type="Proteomes" id="UP000034291">
    <property type="component" value="Unassembled WGS sequence"/>
</dbReference>
<dbReference type="PANTHER" id="PTHR10587:SF137">
    <property type="entry name" value="4-DEOXY-4-FORMAMIDO-L-ARABINOSE-PHOSPHOUNDECAPRENOL DEFORMYLASE ARND-RELATED"/>
    <property type="match status" value="1"/>
</dbReference>
<keyword evidence="2" id="KW-0624">Polysaccharide degradation</keyword>
<feature type="compositionally biased region" description="Low complexity" evidence="6">
    <location>
        <begin position="227"/>
        <end position="249"/>
    </location>
</feature>
<protein>
    <recommendedName>
        <fullName evidence="4">chitin deacetylase</fullName>
        <ecNumber evidence="4">3.5.1.41</ecNumber>
    </recommendedName>
</protein>
<evidence type="ECO:0000256" key="7">
    <source>
        <dbReference type="SAM" id="Phobius"/>
    </source>
</evidence>
<feature type="transmembrane region" description="Helical" evidence="7">
    <location>
        <begin position="15"/>
        <end position="37"/>
    </location>
</feature>
<evidence type="ECO:0000256" key="2">
    <source>
        <dbReference type="ARBA" id="ARBA00023024"/>
    </source>
</evidence>
<dbReference type="GO" id="GO:0005975">
    <property type="term" value="P:carbohydrate metabolic process"/>
    <property type="evidence" value="ECO:0007669"/>
    <property type="project" value="InterPro"/>
</dbReference>
<dbReference type="PROSITE" id="PS51677">
    <property type="entry name" value="NODB"/>
    <property type="match status" value="1"/>
</dbReference>
<evidence type="ECO:0000256" key="4">
    <source>
        <dbReference type="ARBA" id="ARBA00024056"/>
    </source>
</evidence>
<dbReference type="OrthoDB" id="407355at2759"/>
<dbReference type="EMBL" id="JZBS01001331">
    <property type="protein sequence ID" value="KKK23196.1"/>
    <property type="molecule type" value="Genomic_DNA"/>
</dbReference>
<evidence type="ECO:0000256" key="1">
    <source>
        <dbReference type="ARBA" id="ARBA00001941"/>
    </source>
</evidence>
<dbReference type="STRING" id="308745.A0A0F8VJF5"/>
<dbReference type="EC" id="3.5.1.41" evidence="4"/>
<keyword evidence="7" id="KW-1133">Transmembrane helix</keyword>
<dbReference type="InterPro" id="IPR002509">
    <property type="entry name" value="NODB_dom"/>
</dbReference>
<dbReference type="GO" id="GO:0009272">
    <property type="term" value="P:fungal-type cell wall biogenesis"/>
    <property type="evidence" value="ECO:0007669"/>
    <property type="project" value="UniProtKB-ARBA"/>
</dbReference>
<accession>A0A0F8VJF5</accession>
<dbReference type="GO" id="GO:0004099">
    <property type="term" value="F:chitin deacetylase activity"/>
    <property type="evidence" value="ECO:0007669"/>
    <property type="project" value="UniProtKB-EC"/>
</dbReference>
<feature type="compositionally biased region" description="Low complexity" evidence="6">
    <location>
        <begin position="189"/>
        <end position="198"/>
    </location>
</feature>
<evidence type="ECO:0000313" key="9">
    <source>
        <dbReference type="EMBL" id="KKK23196.1"/>
    </source>
</evidence>